<dbReference type="EMBL" id="ML119112">
    <property type="protein sequence ID" value="RPB15661.1"/>
    <property type="molecule type" value="Genomic_DNA"/>
</dbReference>
<sequence length="433" mass="47406">MSAPAEIPGFYYDAVKGRYFRLLPNHAAPTASFYSPSSVQKQQEETQRIEEQNQTNLRRLKLRRKCPLSHSPFLRCTLQRELGAATPFELEEAGRRVYALGLRKNRLWDVASVGGEIMAFACEDAEVGKERTVVIGTVAGHIVSAPATREDGVMRCDRARVQSLHHFTSEITSVCISKQRMLIATCLGGTASPAIYRTSLPDPGSDSSLTSGQYLTFQRPIRSMWTSTSSPYNGDMAVGTNMGVICIRGPPHDRESHQFTTSSDVFAVEFLPNEPFGFVCGSRDGAMRLFDIRIRQREGVGGTMVVSHNTPITHIRALNDVSMMVKGLMGCALYDLRYPHPPSPSKGFAERTTPVKVYGNKRTVEGMGFDVSMDKGLVADAGDVDGAKIFSAISGEDMGEVGLKGAEGNIRALKFVGDNLVVAEGGCLEWYEM</sequence>
<keyword evidence="1" id="KW-0853">WD repeat</keyword>
<name>A0A3N4L4V1_9PEZI</name>
<dbReference type="PANTHER" id="PTHR44472">
    <property type="entry name" value="DDB1- AND CUL4-ASSOCIATED FACTOR 4-RELATED"/>
    <property type="match status" value="1"/>
</dbReference>
<accession>A0A3N4L4V1</accession>
<evidence type="ECO:0008006" key="5">
    <source>
        <dbReference type="Google" id="ProtNLM"/>
    </source>
</evidence>
<dbReference type="SMART" id="SM00320">
    <property type="entry name" value="WD40"/>
    <property type="match status" value="2"/>
</dbReference>
<dbReference type="GO" id="GO:0080008">
    <property type="term" value="C:Cul4-RING E3 ubiquitin ligase complex"/>
    <property type="evidence" value="ECO:0007669"/>
    <property type="project" value="TreeGrafter"/>
</dbReference>
<dbReference type="InterPro" id="IPR001680">
    <property type="entry name" value="WD40_rpt"/>
</dbReference>
<evidence type="ECO:0000256" key="1">
    <source>
        <dbReference type="ARBA" id="ARBA00022574"/>
    </source>
</evidence>
<evidence type="ECO:0000313" key="4">
    <source>
        <dbReference type="Proteomes" id="UP000277580"/>
    </source>
</evidence>
<dbReference type="Gene3D" id="2.130.10.10">
    <property type="entry name" value="YVTN repeat-like/Quinoprotein amine dehydrogenase"/>
    <property type="match status" value="1"/>
</dbReference>
<dbReference type="Pfam" id="PF00400">
    <property type="entry name" value="WD40"/>
    <property type="match status" value="1"/>
</dbReference>
<dbReference type="InterPro" id="IPR052254">
    <property type="entry name" value="CUL4-DDB1_E3_ligase_receptor"/>
</dbReference>
<dbReference type="InterPro" id="IPR015943">
    <property type="entry name" value="WD40/YVTN_repeat-like_dom_sf"/>
</dbReference>
<evidence type="ECO:0000313" key="3">
    <source>
        <dbReference type="EMBL" id="RPB15661.1"/>
    </source>
</evidence>
<proteinExistence type="predicted"/>
<organism evidence="3 4">
    <name type="scientific">Morchella conica CCBAS932</name>
    <dbReference type="NCBI Taxonomy" id="1392247"/>
    <lineage>
        <taxon>Eukaryota</taxon>
        <taxon>Fungi</taxon>
        <taxon>Dikarya</taxon>
        <taxon>Ascomycota</taxon>
        <taxon>Pezizomycotina</taxon>
        <taxon>Pezizomycetes</taxon>
        <taxon>Pezizales</taxon>
        <taxon>Morchellaceae</taxon>
        <taxon>Morchella</taxon>
    </lineage>
</organism>
<dbReference type="AlphaFoldDB" id="A0A3N4L4V1"/>
<gene>
    <name evidence="3" type="ORF">P167DRAFT_603177</name>
</gene>
<dbReference type="SUPFAM" id="SSF50978">
    <property type="entry name" value="WD40 repeat-like"/>
    <property type="match status" value="1"/>
</dbReference>
<evidence type="ECO:0000256" key="2">
    <source>
        <dbReference type="ARBA" id="ARBA00022737"/>
    </source>
</evidence>
<dbReference type="InParanoid" id="A0A3N4L4V1"/>
<dbReference type="OrthoDB" id="128867at2759"/>
<keyword evidence="4" id="KW-1185">Reference proteome</keyword>
<protein>
    <recommendedName>
        <fullName evidence="5">WD40 repeat-like protein</fullName>
    </recommendedName>
</protein>
<dbReference type="STRING" id="1392247.A0A3N4L4V1"/>
<dbReference type="InterPro" id="IPR036322">
    <property type="entry name" value="WD40_repeat_dom_sf"/>
</dbReference>
<dbReference type="Proteomes" id="UP000277580">
    <property type="component" value="Unassembled WGS sequence"/>
</dbReference>
<reference evidence="3 4" key="1">
    <citation type="journal article" date="2018" name="Nat. Ecol. Evol.">
        <title>Pezizomycetes genomes reveal the molecular basis of ectomycorrhizal truffle lifestyle.</title>
        <authorList>
            <person name="Murat C."/>
            <person name="Payen T."/>
            <person name="Noel B."/>
            <person name="Kuo A."/>
            <person name="Morin E."/>
            <person name="Chen J."/>
            <person name="Kohler A."/>
            <person name="Krizsan K."/>
            <person name="Balestrini R."/>
            <person name="Da Silva C."/>
            <person name="Montanini B."/>
            <person name="Hainaut M."/>
            <person name="Levati E."/>
            <person name="Barry K.W."/>
            <person name="Belfiori B."/>
            <person name="Cichocki N."/>
            <person name="Clum A."/>
            <person name="Dockter R.B."/>
            <person name="Fauchery L."/>
            <person name="Guy J."/>
            <person name="Iotti M."/>
            <person name="Le Tacon F."/>
            <person name="Lindquist E.A."/>
            <person name="Lipzen A."/>
            <person name="Malagnac F."/>
            <person name="Mello A."/>
            <person name="Molinier V."/>
            <person name="Miyauchi S."/>
            <person name="Poulain J."/>
            <person name="Riccioni C."/>
            <person name="Rubini A."/>
            <person name="Sitrit Y."/>
            <person name="Splivallo R."/>
            <person name="Traeger S."/>
            <person name="Wang M."/>
            <person name="Zifcakova L."/>
            <person name="Wipf D."/>
            <person name="Zambonelli A."/>
            <person name="Paolocci F."/>
            <person name="Nowrousian M."/>
            <person name="Ottonello S."/>
            <person name="Baldrian P."/>
            <person name="Spatafora J.W."/>
            <person name="Henrissat B."/>
            <person name="Nagy L.G."/>
            <person name="Aury J.M."/>
            <person name="Wincker P."/>
            <person name="Grigoriev I.V."/>
            <person name="Bonfante P."/>
            <person name="Martin F.M."/>
        </authorList>
    </citation>
    <scope>NUCLEOTIDE SEQUENCE [LARGE SCALE GENOMIC DNA]</scope>
    <source>
        <strain evidence="3 4">CCBAS932</strain>
    </source>
</reference>
<dbReference type="PANTHER" id="PTHR44472:SF1">
    <property type="entry name" value="DDB1 AND CUL4 ASSOCIATED FACTOR 4"/>
    <property type="match status" value="1"/>
</dbReference>
<keyword evidence="2" id="KW-0677">Repeat</keyword>